<sequence length="265" mass="30699">MDGDNELQVAKLHSDNFLTCLNDPTRFQFRFQPIAFFLFNILQQNSACAQVGSKCILLQRQWHSDNGGGSTATTSFFRTRASEHRSFFFFDHGPVWNDQWGPSFSSDTKIGHILYHHLFTLKSDLKRPNRLLWRQSSNGADLLQFQGSIAFFLFGVLEQNFASTKAGSKCILLRRRWQGVLLEPFLFFVYSLQIRQPFSWFHQERHYAIFVSPPKINSISFSIQNQTRVWINSIFFDLFTTTDSNQNCLQVSSPSVFSATIPKQR</sequence>
<accession>A0ACC2L7I0</accession>
<dbReference type="EMBL" id="CM056815">
    <property type="protein sequence ID" value="KAJ8629151.1"/>
    <property type="molecule type" value="Genomic_DNA"/>
</dbReference>
<gene>
    <name evidence="1" type="ORF">MRB53_022474</name>
</gene>
<evidence type="ECO:0000313" key="2">
    <source>
        <dbReference type="Proteomes" id="UP001234297"/>
    </source>
</evidence>
<proteinExistence type="predicted"/>
<comment type="caution">
    <text evidence="1">The sequence shown here is derived from an EMBL/GenBank/DDBJ whole genome shotgun (WGS) entry which is preliminary data.</text>
</comment>
<keyword evidence="2" id="KW-1185">Reference proteome</keyword>
<reference evidence="1 2" key="1">
    <citation type="journal article" date="2022" name="Hortic Res">
        <title>A haplotype resolved chromosomal level avocado genome allows analysis of novel avocado genes.</title>
        <authorList>
            <person name="Nath O."/>
            <person name="Fletcher S.J."/>
            <person name="Hayward A."/>
            <person name="Shaw L.M."/>
            <person name="Masouleh A.K."/>
            <person name="Furtado A."/>
            <person name="Henry R.J."/>
            <person name="Mitter N."/>
        </authorList>
    </citation>
    <scope>NUCLEOTIDE SEQUENCE [LARGE SCALE GENOMIC DNA]</scope>
    <source>
        <strain evidence="2">cv. Hass</strain>
    </source>
</reference>
<dbReference type="Proteomes" id="UP001234297">
    <property type="component" value="Chromosome 7"/>
</dbReference>
<protein>
    <submittedName>
        <fullName evidence="1">Uncharacterized protein</fullName>
    </submittedName>
</protein>
<evidence type="ECO:0000313" key="1">
    <source>
        <dbReference type="EMBL" id="KAJ8629151.1"/>
    </source>
</evidence>
<name>A0ACC2L7I0_PERAE</name>
<organism evidence="1 2">
    <name type="scientific">Persea americana</name>
    <name type="common">Avocado</name>
    <dbReference type="NCBI Taxonomy" id="3435"/>
    <lineage>
        <taxon>Eukaryota</taxon>
        <taxon>Viridiplantae</taxon>
        <taxon>Streptophyta</taxon>
        <taxon>Embryophyta</taxon>
        <taxon>Tracheophyta</taxon>
        <taxon>Spermatophyta</taxon>
        <taxon>Magnoliopsida</taxon>
        <taxon>Magnoliidae</taxon>
        <taxon>Laurales</taxon>
        <taxon>Lauraceae</taxon>
        <taxon>Persea</taxon>
    </lineage>
</organism>